<keyword evidence="1" id="KW-1133">Transmembrane helix</keyword>
<feature type="transmembrane region" description="Helical" evidence="1">
    <location>
        <begin position="30"/>
        <end position="49"/>
    </location>
</feature>
<dbReference type="OrthoDB" id="296357at2759"/>
<feature type="transmembrane region" description="Helical" evidence="1">
    <location>
        <begin position="162"/>
        <end position="179"/>
    </location>
</feature>
<sequence length="573" mass="68574">MLHKMFLTFIVPEIEQEYRINYQPYMINEYKTLTTLILFVGTFIVLSFISESNYYYALYGLICGIPVMLSRYFVSKYPQFSNFVYPFLQITVTFIYNIFALSKNQDNIPQMYFKYQWYYGFFAAISHICIYLQGTILCFQTITMIGILAWHISRFDFSSPNGAYITVQIVIVFVVVFFCRREQERNKRLSYLKYRENMKWFQIMDKIVKKWTMFVQFDKSQDQLFLVQQSKAAQSEFMIQNNQEFRLFLRNTQIEQTSSQRTQSGLITLEDILLQFLSIKICKFDTMNSLKDSLYYTYVGYQQQTGRYLKVKLVEYYLSDSKMIIMILQNEKQKCKEVCQKYLAVENYFRSLTNKSLRLIEKTAKVISYKYLNLHNLIDDYNYFNAAFIWLNASRYVQNRSQVSVNKVEDQLKKIFKKSIQIQFKNEQSSFQSSLQVIMFISVNLIKFIQSQTKSNVIIKISEQLIQQVRYFEFSFEAQELKIRQNLVHLFQENKYYQKQKSQLDDQNFKRIMDSYINFLEIMDSSKSTCLVFAIIKFLLSHYGLTNRIQYQKNQIKISFIDLDSIPGCLLQQ</sequence>
<keyword evidence="1" id="KW-0812">Transmembrane</keyword>
<dbReference type="OMA" id="SHICIYL"/>
<gene>
    <name evidence="2" type="ORF">POCTA_138.1.T0200122</name>
</gene>
<keyword evidence="3" id="KW-1185">Reference proteome</keyword>
<evidence type="ECO:0000313" key="3">
    <source>
        <dbReference type="Proteomes" id="UP000683925"/>
    </source>
</evidence>
<evidence type="ECO:0000256" key="1">
    <source>
        <dbReference type="SAM" id="Phobius"/>
    </source>
</evidence>
<dbReference type="Proteomes" id="UP000683925">
    <property type="component" value="Unassembled WGS sequence"/>
</dbReference>
<dbReference type="AlphaFoldDB" id="A0A8S1T199"/>
<feature type="transmembrane region" description="Helical" evidence="1">
    <location>
        <begin position="80"/>
        <end position="99"/>
    </location>
</feature>
<evidence type="ECO:0008006" key="4">
    <source>
        <dbReference type="Google" id="ProtNLM"/>
    </source>
</evidence>
<protein>
    <recommendedName>
        <fullName evidence="4">Transmembrane protein</fullName>
    </recommendedName>
</protein>
<accession>A0A8S1T199</accession>
<comment type="caution">
    <text evidence="2">The sequence shown here is derived from an EMBL/GenBank/DDBJ whole genome shotgun (WGS) entry which is preliminary data.</text>
</comment>
<proteinExistence type="predicted"/>
<dbReference type="EMBL" id="CAJJDP010000020">
    <property type="protein sequence ID" value="CAD8147631.1"/>
    <property type="molecule type" value="Genomic_DNA"/>
</dbReference>
<reference evidence="2" key="1">
    <citation type="submission" date="2021-01" db="EMBL/GenBank/DDBJ databases">
        <authorList>
            <consortium name="Genoscope - CEA"/>
            <person name="William W."/>
        </authorList>
    </citation>
    <scope>NUCLEOTIDE SEQUENCE</scope>
</reference>
<feature type="transmembrane region" description="Helical" evidence="1">
    <location>
        <begin position="56"/>
        <end position="74"/>
    </location>
</feature>
<organism evidence="2 3">
    <name type="scientific">Paramecium octaurelia</name>
    <dbReference type="NCBI Taxonomy" id="43137"/>
    <lineage>
        <taxon>Eukaryota</taxon>
        <taxon>Sar</taxon>
        <taxon>Alveolata</taxon>
        <taxon>Ciliophora</taxon>
        <taxon>Intramacronucleata</taxon>
        <taxon>Oligohymenophorea</taxon>
        <taxon>Peniculida</taxon>
        <taxon>Parameciidae</taxon>
        <taxon>Paramecium</taxon>
    </lineage>
</organism>
<name>A0A8S1T199_PAROT</name>
<feature type="transmembrane region" description="Helical" evidence="1">
    <location>
        <begin position="119"/>
        <end position="150"/>
    </location>
</feature>
<keyword evidence="1" id="KW-0472">Membrane</keyword>
<evidence type="ECO:0000313" key="2">
    <source>
        <dbReference type="EMBL" id="CAD8147631.1"/>
    </source>
</evidence>